<sequence>MALFSLFLSDLLPTVILPTSHYTFYKTRTSPRE</sequence>
<dbReference type="AlphaFoldDB" id="A0A822Y6C1"/>
<dbReference type="EMBL" id="DUZY01000002">
    <property type="protein sequence ID" value="DAD26716.1"/>
    <property type="molecule type" value="Genomic_DNA"/>
</dbReference>
<accession>A0A822Y6C1</accession>
<dbReference type="Proteomes" id="UP000607653">
    <property type="component" value="Unassembled WGS sequence"/>
</dbReference>
<reference evidence="1 2" key="1">
    <citation type="journal article" date="2020" name="Mol. Biol. Evol.">
        <title>Distinct Expression and Methylation Patterns for Genes with Different Fates following a Single Whole-Genome Duplication in Flowering Plants.</title>
        <authorList>
            <person name="Shi T."/>
            <person name="Rahmani R.S."/>
            <person name="Gugger P.F."/>
            <person name="Wang M."/>
            <person name="Li H."/>
            <person name="Zhang Y."/>
            <person name="Li Z."/>
            <person name="Wang Q."/>
            <person name="Van de Peer Y."/>
            <person name="Marchal K."/>
            <person name="Chen J."/>
        </authorList>
    </citation>
    <scope>NUCLEOTIDE SEQUENCE [LARGE SCALE GENOMIC DNA]</scope>
    <source>
        <tissue evidence="1">Leaf</tissue>
    </source>
</reference>
<evidence type="ECO:0000313" key="1">
    <source>
        <dbReference type="EMBL" id="DAD26716.1"/>
    </source>
</evidence>
<keyword evidence="2" id="KW-1185">Reference proteome</keyword>
<evidence type="ECO:0000313" key="2">
    <source>
        <dbReference type="Proteomes" id="UP000607653"/>
    </source>
</evidence>
<gene>
    <name evidence="1" type="ORF">HUJ06_028185</name>
</gene>
<organism evidence="1 2">
    <name type="scientific">Nelumbo nucifera</name>
    <name type="common">Sacred lotus</name>
    <dbReference type="NCBI Taxonomy" id="4432"/>
    <lineage>
        <taxon>Eukaryota</taxon>
        <taxon>Viridiplantae</taxon>
        <taxon>Streptophyta</taxon>
        <taxon>Embryophyta</taxon>
        <taxon>Tracheophyta</taxon>
        <taxon>Spermatophyta</taxon>
        <taxon>Magnoliopsida</taxon>
        <taxon>Proteales</taxon>
        <taxon>Nelumbonaceae</taxon>
        <taxon>Nelumbo</taxon>
    </lineage>
</organism>
<name>A0A822Y6C1_NELNU</name>
<comment type="caution">
    <text evidence="1">The sequence shown here is derived from an EMBL/GenBank/DDBJ whole genome shotgun (WGS) entry which is preliminary data.</text>
</comment>
<proteinExistence type="predicted"/>
<protein>
    <submittedName>
        <fullName evidence="1">Uncharacterized protein</fullName>
    </submittedName>
</protein>